<dbReference type="OrthoDB" id="515460at2759"/>
<dbReference type="AlphaFoldDB" id="A0A2P6U319"/>
<feature type="domain" description="RING-CH-type" evidence="5">
    <location>
        <begin position="1"/>
        <end position="45"/>
    </location>
</feature>
<evidence type="ECO:0000259" key="5">
    <source>
        <dbReference type="PROSITE" id="PS51292"/>
    </source>
</evidence>
<dbReference type="Gene3D" id="3.30.40.10">
    <property type="entry name" value="Zinc/RING finger domain, C3HC4 (zinc finger)"/>
    <property type="match status" value="1"/>
</dbReference>
<dbReference type="InterPro" id="IPR011016">
    <property type="entry name" value="Znf_RING-CH"/>
</dbReference>
<evidence type="ECO:0000256" key="1">
    <source>
        <dbReference type="ARBA" id="ARBA00022723"/>
    </source>
</evidence>
<organism evidence="6 7">
    <name type="scientific">Chlorella sorokiniana</name>
    <name type="common">Freshwater green alga</name>
    <dbReference type="NCBI Taxonomy" id="3076"/>
    <lineage>
        <taxon>Eukaryota</taxon>
        <taxon>Viridiplantae</taxon>
        <taxon>Chlorophyta</taxon>
        <taxon>core chlorophytes</taxon>
        <taxon>Trebouxiophyceae</taxon>
        <taxon>Chlorellales</taxon>
        <taxon>Chlorellaceae</taxon>
        <taxon>Chlorella clade</taxon>
        <taxon>Chlorella</taxon>
    </lineage>
</organism>
<dbReference type="Proteomes" id="UP000239899">
    <property type="component" value="Unassembled WGS sequence"/>
</dbReference>
<keyword evidence="7" id="KW-1185">Reference proteome</keyword>
<evidence type="ECO:0000256" key="4">
    <source>
        <dbReference type="SAM" id="Phobius"/>
    </source>
</evidence>
<evidence type="ECO:0000313" key="6">
    <source>
        <dbReference type="EMBL" id="PRW60710.1"/>
    </source>
</evidence>
<keyword evidence="4" id="KW-0472">Membrane</keyword>
<sequence length="197" mass="23196">MLLAPCHCQGTLRFIHQRCLQEWLQHAPPAARLLCSVCHAAYVFPPGFEVPPTDYNQQQVQQQVWQDAEDALAEAEHQEGRWRARQPWPLGLTLLVGGAAVASVAAALLSVQLAKRYRAQQVEEWWQRQRERVRRRYHKWLRESRIPQLEAESAQLERWLQALRTHQRLDRWLPPPLVRGEWKIDRLLTNLELAKRK</sequence>
<evidence type="ECO:0000256" key="2">
    <source>
        <dbReference type="ARBA" id="ARBA00022771"/>
    </source>
</evidence>
<protein>
    <submittedName>
        <fullName evidence="6">E3 ubiquitin-ligase MARCH2</fullName>
    </submittedName>
</protein>
<reference evidence="6 7" key="1">
    <citation type="journal article" date="2018" name="Plant J.">
        <title>Genome sequences of Chlorella sorokiniana UTEX 1602 and Micractinium conductrix SAG 241.80: implications to maltose excretion by a green alga.</title>
        <authorList>
            <person name="Arriola M.B."/>
            <person name="Velmurugan N."/>
            <person name="Zhang Y."/>
            <person name="Plunkett M.H."/>
            <person name="Hondzo H."/>
            <person name="Barney B.M."/>
        </authorList>
    </citation>
    <scope>NUCLEOTIDE SEQUENCE [LARGE SCALE GENOMIC DNA]</scope>
    <source>
        <strain evidence="7">UTEX 1602</strain>
    </source>
</reference>
<dbReference type="EMBL" id="LHPG02000002">
    <property type="protein sequence ID" value="PRW60710.1"/>
    <property type="molecule type" value="Genomic_DNA"/>
</dbReference>
<dbReference type="PROSITE" id="PS51292">
    <property type="entry name" value="ZF_RING_CH"/>
    <property type="match status" value="1"/>
</dbReference>
<feature type="transmembrane region" description="Helical" evidence="4">
    <location>
        <begin position="90"/>
        <end position="111"/>
    </location>
</feature>
<keyword evidence="4" id="KW-0812">Transmembrane</keyword>
<dbReference type="SUPFAM" id="SSF57850">
    <property type="entry name" value="RING/U-box"/>
    <property type="match status" value="1"/>
</dbReference>
<evidence type="ECO:0000313" key="7">
    <source>
        <dbReference type="Proteomes" id="UP000239899"/>
    </source>
</evidence>
<dbReference type="InterPro" id="IPR013083">
    <property type="entry name" value="Znf_RING/FYVE/PHD"/>
</dbReference>
<accession>A0A2P6U319</accession>
<keyword evidence="3" id="KW-0862">Zinc</keyword>
<dbReference type="GO" id="GO:0008270">
    <property type="term" value="F:zinc ion binding"/>
    <property type="evidence" value="ECO:0007669"/>
    <property type="project" value="UniProtKB-KW"/>
</dbReference>
<dbReference type="Pfam" id="PF12906">
    <property type="entry name" value="RINGv"/>
    <property type="match status" value="1"/>
</dbReference>
<keyword evidence="2" id="KW-0863">Zinc-finger</keyword>
<keyword evidence="4" id="KW-1133">Transmembrane helix</keyword>
<dbReference type="GO" id="GO:0016874">
    <property type="term" value="F:ligase activity"/>
    <property type="evidence" value="ECO:0007669"/>
    <property type="project" value="UniProtKB-KW"/>
</dbReference>
<comment type="caution">
    <text evidence="6">The sequence shown here is derived from an EMBL/GenBank/DDBJ whole genome shotgun (WGS) entry which is preliminary data.</text>
</comment>
<gene>
    <name evidence="6" type="ORF">C2E21_1090</name>
</gene>
<keyword evidence="1" id="KW-0479">Metal-binding</keyword>
<name>A0A2P6U319_CHLSO</name>
<proteinExistence type="predicted"/>
<evidence type="ECO:0000256" key="3">
    <source>
        <dbReference type="ARBA" id="ARBA00022833"/>
    </source>
</evidence>
<dbReference type="SMART" id="SM00744">
    <property type="entry name" value="RINGv"/>
    <property type="match status" value="1"/>
</dbReference>